<dbReference type="Pfam" id="PF08240">
    <property type="entry name" value="ADH_N"/>
    <property type="match status" value="1"/>
</dbReference>
<dbReference type="SUPFAM" id="SSF50129">
    <property type="entry name" value="GroES-like"/>
    <property type="match status" value="1"/>
</dbReference>
<name>A0A6L2PL10_COPFO</name>
<dbReference type="InterPro" id="IPR052100">
    <property type="entry name" value="SV-ATPase_mito-regulator"/>
</dbReference>
<dbReference type="Gene3D" id="3.90.180.10">
    <property type="entry name" value="Medium-chain alcohol dehydrogenases, catalytic domain"/>
    <property type="match status" value="1"/>
</dbReference>
<dbReference type="SMART" id="SM00829">
    <property type="entry name" value="PKS_ER"/>
    <property type="match status" value="1"/>
</dbReference>
<evidence type="ECO:0000256" key="1">
    <source>
        <dbReference type="ARBA" id="ARBA00023002"/>
    </source>
</evidence>
<proteinExistence type="predicted"/>
<dbReference type="InterPro" id="IPR036291">
    <property type="entry name" value="NAD(P)-bd_dom_sf"/>
</dbReference>
<dbReference type="AlphaFoldDB" id="A0A6L2PL10"/>
<sequence>MLQKTFCPLMIWGAVLEFLDLLPSAKQACPLEAEGQSKDVELESVLVSVTWCRKWEATLNFWNGRLTSLWYRAVGVSHSADTAVRCKFSPALALQRKFDFYKFLQRSYVPFARMASAGEAVRSVVLTGYGGYECLKVKPWPMRVLGAGDVQVAVAVCGMNFADLYTRQGLIRALQPPFVLGLECAGEVTAVGGSVEHLRVGDRVLCYQYTGDLYREHVVVPASNCFVLPSCMSYEDGAALAANYLTAYFCVLDIGHMRAGQSILISSCAGGVGWAATQLARSVGPVTIFGTCSAGKHDAVQENGVTYPLNHDSYDKELLKQSPDGVDIIIDNMAGSAFSKNQCLLKPLGRIVLIGANSIMTGSQKLNMWSFLRMWWNTKSVSATNLMQNRVVAGLHLGLVMERQPDRIEAAMKHLFQLYEEGKIKPQIDSIWPLDKVNFHLHVLCA</sequence>
<organism evidence="4 5">
    <name type="scientific">Coptotermes formosanus</name>
    <name type="common">Formosan subterranean termite</name>
    <dbReference type="NCBI Taxonomy" id="36987"/>
    <lineage>
        <taxon>Eukaryota</taxon>
        <taxon>Metazoa</taxon>
        <taxon>Ecdysozoa</taxon>
        <taxon>Arthropoda</taxon>
        <taxon>Hexapoda</taxon>
        <taxon>Insecta</taxon>
        <taxon>Pterygota</taxon>
        <taxon>Neoptera</taxon>
        <taxon>Polyneoptera</taxon>
        <taxon>Dictyoptera</taxon>
        <taxon>Blattodea</taxon>
        <taxon>Blattoidea</taxon>
        <taxon>Termitoidae</taxon>
        <taxon>Rhinotermitidae</taxon>
        <taxon>Coptotermes</taxon>
    </lineage>
</organism>
<evidence type="ECO:0000313" key="5">
    <source>
        <dbReference type="Proteomes" id="UP000502823"/>
    </source>
</evidence>
<keyword evidence="2" id="KW-0732">Signal</keyword>
<dbReference type="PANTHER" id="PTHR44054">
    <property type="entry name" value="SYNAPTIC VESICLE MEMBRANE PROTEIN VAT-1 HOMOLOG-LIKE"/>
    <property type="match status" value="1"/>
</dbReference>
<dbReference type="EMBL" id="BLKM01004375">
    <property type="protein sequence ID" value="GFG31218.1"/>
    <property type="molecule type" value="Genomic_DNA"/>
</dbReference>
<evidence type="ECO:0000256" key="2">
    <source>
        <dbReference type="SAM" id="SignalP"/>
    </source>
</evidence>
<feature type="chain" id="PRO_5026987858" description="Enoyl reductase (ER) domain-containing protein" evidence="2">
    <location>
        <begin position="29"/>
        <end position="446"/>
    </location>
</feature>
<evidence type="ECO:0000313" key="4">
    <source>
        <dbReference type="EMBL" id="GFG31218.1"/>
    </source>
</evidence>
<dbReference type="Proteomes" id="UP000502823">
    <property type="component" value="Unassembled WGS sequence"/>
</dbReference>
<dbReference type="SUPFAM" id="SSF51735">
    <property type="entry name" value="NAD(P)-binding Rossmann-fold domains"/>
    <property type="match status" value="1"/>
</dbReference>
<dbReference type="InterPro" id="IPR013149">
    <property type="entry name" value="ADH-like_C"/>
</dbReference>
<dbReference type="InterPro" id="IPR020843">
    <property type="entry name" value="ER"/>
</dbReference>
<evidence type="ECO:0000259" key="3">
    <source>
        <dbReference type="SMART" id="SM00829"/>
    </source>
</evidence>
<feature type="signal peptide" evidence="2">
    <location>
        <begin position="1"/>
        <end position="28"/>
    </location>
</feature>
<feature type="domain" description="Enoyl reductase (ER)" evidence="3">
    <location>
        <begin position="130"/>
        <end position="444"/>
    </location>
</feature>
<keyword evidence="1" id="KW-0560">Oxidoreductase</keyword>
<dbReference type="PANTHER" id="PTHR44054:SF1">
    <property type="entry name" value="SYNAPTIC VESICLE MEMBRANE PROTEIN VAT-1 HOMOLOG"/>
    <property type="match status" value="1"/>
</dbReference>
<dbReference type="InterPro" id="IPR013154">
    <property type="entry name" value="ADH-like_N"/>
</dbReference>
<dbReference type="Pfam" id="PF00107">
    <property type="entry name" value="ADH_zinc_N"/>
    <property type="match status" value="1"/>
</dbReference>
<dbReference type="InParanoid" id="A0A6L2PL10"/>
<reference evidence="5" key="1">
    <citation type="submission" date="2020-01" db="EMBL/GenBank/DDBJ databases">
        <title>Draft genome sequence of the Termite Coptotermes fromosanus.</title>
        <authorList>
            <person name="Itakura S."/>
            <person name="Yosikawa Y."/>
            <person name="Umezawa K."/>
        </authorList>
    </citation>
    <scope>NUCLEOTIDE SEQUENCE [LARGE SCALE GENOMIC DNA]</scope>
</reference>
<dbReference type="Gene3D" id="3.40.50.720">
    <property type="entry name" value="NAD(P)-binding Rossmann-like Domain"/>
    <property type="match status" value="1"/>
</dbReference>
<protein>
    <recommendedName>
        <fullName evidence="3">Enoyl reductase (ER) domain-containing protein</fullName>
    </recommendedName>
</protein>
<accession>A0A6L2PL10</accession>
<dbReference type="GO" id="GO:0016491">
    <property type="term" value="F:oxidoreductase activity"/>
    <property type="evidence" value="ECO:0007669"/>
    <property type="project" value="UniProtKB-KW"/>
</dbReference>
<dbReference type="InterPro" id="IPR011032">
    <property type="entry name" value="GroES-like_sf"/>
</dbReference>
<gene>
    <name evidence="4" type="ORF">Cfor_07630</name>
</gene>
<dbReference type="OrthoDB" id="203908at2759"/>
<keyword evidence="5" id="KW-1185">Reference proteome</keyword>
<comment type="caution">
    <text evidence="4">The sequence shown here is derived from an EMBL/GenBank/DDBJ whole genome shotgun (WGS) entry which is preliminary data.</text>
</comment>